<dbReference type="RefSeq" id="WP_129219723.1">
    <property type="nucleotide sequence ID" value="NZ_QYBC01000010.1"/>
</dbReference>
<comment type="caution">
    <text evidence="2">The sequence shown here is derived from an EMBL/GenBank/DDBJ whole genome shotgun (WGS) entry which is preliminary data.</text>
</comment>
<evidence type="ECO:0000313" key="3">
    <source>
        <dbReference type="Proteomes" id="UP000289411"/>
    </source>
</evidence>
<dbReference type="EMBL" id="QYBC01000010">
    <property type="protein sequence ID" value="RYB04450.1"/>
    <property type="molecule type" value="Genomic_DNA"/>
</dbReference>
<protein>
    <submittedName>
        <fullName evidence="2">Uncharacterized protein</fullName>
    </submittedName>
</protein>
<name>A0A4Q2RB97_9HYPH</name>
<keyword evidence="3" id="KW-1185">Reference proteome</keyword>
<evidence type="ECO:0000313" key="2">
    <source>
        <dbReference type="EMBL" id="RYB04450.1"/>
    </source>
</evidence>
<keyword evidence="1" id="KW-0472">Membrane</keyword>
<organism evidence="2 3">
    <name type="scientific">Lichenibacterium ramalinae</name>
    <dbReference type="NCBI Taxonomy" id="2316527"/>
    <lineage>
        <taxon>Bacteria</taxon>
        <taxon>Pseudomonadati</taxon>
        <taxon>Pseudomonadota</taxon>
        <taxon>Alphaproteobacteria</taxon>
        <taxon>Hyphomicrobiales</taxon>
        <taxon>Lichenihabitantaceae</taxon>
        <taxon>Lichenibacterium</taxon>
    </lineage>
</organism>
<sequence length="412" mass="44770">MPEIGFDRLIVVYDNVTFDPEGDEGSLHVATVGVRDDLALVERDDRAASDTGIVLLSEPEDVVLGATVRVRLDAPKPTLGLLARNLDALLAWPGATIAEPVDFYVIDGRYHRSTVPPPADLEAYRRVLALVGLLGQAAVFLDPIRREMMFMKDGRMPMPVTYDAADVAATPAEAAAGLLATFGDDTHREQKLAILAEVVVGVAAGQPRQGRLGHVLRRLDEVLAGVRDGYRLFASEFSYDKVRSDVEDARLDYLSKIHKTFVDVQGQMLGIPVATVVVASQLKPAKDCGGEFWIDVAVLAGAWVFVLLLWLALENQRLTLGAIEAEVSRQRSKILSDYAAIDDRFTAVFDGLRRRIRWQRAVLASIALVGLLGGALTTVGFVGLVRVDPRACVDPPAAAILRDGSDRLSVRL</sequence>
<reference evidence="2 3" key="2">
    <citation type="submission" date="2019-02" db="EMBL/GenBank/DDBJ databases">
        <title>'Lichenibacterium ramalinii' gen. nov. sp. nov., 'Lichenibacterium minor' gen. nov. sp. nov.</title>
        <authorList>
            <person name="Pankratov T."/>
        </authorList>
    </citation>
    <scope>NUCLEOTIDE SEQUENCE [LARGE SCALE GENOMIC DNA]</scope>
    <source>
        <strain evidence="2 3">RmlP001</strain>
    </source>
</reference>
<accession>A0A4Q2RB97</accession>
<feature type="transmembrane region" description="Helical" evidence="1">
    <location>
        <begin position="361"/>
        <end position="385"/>
    </location>
</feature>
<reference evidence="2 3" key="1">
    <citation type="submission" date="2018-09" db="EMBL/GenBank/DDBJ databases">
        <authorList>
            <person name="Grouzdev D.S."/>
            <person name="Krutkina M.S."/>
        </authorList>
    </citation>
    <scope>NUCLEOTIDE SEQUENCE [LARGE SCALE GENOMIC DNA]</scope>
    <source>
        <strain evidence="2 3">RmlP001</strain>
    </source>
</reference>
<keyword evidence="1" id="KW-1133">Transmembrane helix</keyword>
<feature type="transmembrane region" description="Helical" evidence="1">
    <location>
        <begin position="292"/>
        <end position="313"/>
    </location>
</feature>
<evidence type="ECO:0000256" key="1">
    <source>
        <dbReference type="SAM" id="Phobius"/>
    </source>
</evidence>
<proteinExistence type="predicted"/>
<dbReference type="Proteomes" id="UP000289411">
    <property type="component" value="Unassembled WGS sequence"/>
</dbReference>
<keyword evidence="1" id="KW-0812">Transmembrane</keyword>
<gene>
    <name evidence="2" type="ORF">D3272_13520</name>
</gene>
<dbReference type="OrthoDB" id="7553681at2"/>
<dbReference type="AlphaFoldDB" id="A0A4Q2RB97"/>